<evidence type="ECO:0000256" key="2">
    <source>
        <dbReference type="ARBA" id="ARBA00010400"/>
    </source>
</evidence>
<reference evidence="7" key="1">
    <citation type="submission" date="2023-04" db="EMBL/GenBank/DDBJ databases">
        <title>Phytophthora fragariaefolia NBRC 109709.</title>
        <authorList>
            <person name="Ichikawa N."/>
            <person name="Sato H."/>
            <person name="Tonouchi N."/>
        </authorList>
    </citation>
    <scope>NUCLEOTIDE SEQUENCE</scope>
    <source>
        <strain evidence="7">NBRC 109709</strain>
    </source>
</reference>
<evidence type="ECO:0000256" key="3">
    <source>
        <dbReference type="ARBA" id="ARBA00022525"/>
    </source>
</evidence>
<dbReference type="AlphaFoldDB" id="A0A9W6U7Q2"/>
<comment type="subcellular location">
    <subcellularLocation>
        <location evidence="1 5">Secreted</location>
    </subcellularLocation>
</comment>
<evidence type="ECO:0000313" key="7">
    <source>
        <dbReference type="EMBL" id="GMF26755.1"/>
    </source>
</evidence>
<comment type="domain">
    <text evidence="5">The RxLR-dEER motif acts to carry the protein into the host cell cytoplasm through binding to cell surface phosphatidylinositol-3-phosphate.</text>
</comment>
<gene>
    <name evidence="7" type="ORF">Pfra01_000514100</name>
</gene>
<feature type="signal peptide" evidence="5">
    <location>
        <begin position="1"/>
        <end position="20"/>
    </location>
</feature>
<proteinExistence type="inferred from homology"/>
<keyword evidence="3 5" id="KW-0964">Secreted</keyword>
<organism evidence="7 8">
    <name type="scientific">Phytophthora fragariaefolia</name>
    <dbReference type="NCBI Taxonomy" id="1490495"/>
    <lineage>
        <taxon>Eukaryota</taxon>
        <taxon>Sar</taxon>
        <taxon>Stramenopiles</taxon>
        <taxon>Oomycota</taxon>
        <taxon>Peronosporomycetes</taxon>
        <taxon>Peronosporales</taxon>
        <taxon>Peronosporaceae</taxon>
        <taxon>Phytophthora</taxon>
    </lineage>
</organism>
<sequence length="171" mass="19771">MFRGGLVLVAISTVMACSEAIPPITSDNKSVEGMKLSPVEHDSKQSVPKTYPGENKDDEERGFDLKKLIGLETTPNDFAKKILKKMTKNDEFKLEMFAKWKDHELSVGEISLKLNVPYSDRFLPLLIEYINHVYPSRISEVARNQRVRFGKNQIRYFDDDETLEWLRNFGR</sequence>
<dbReference type="InterPro" id="IPR031825">
    <property type="entry name" value="RXLR"/>
</dbReference>
<comment type="function">
    <text evidence="5">Effector that suppresses plant defense responses during pathogen infection.</text>
</comment>
<dbReference type="PROSITE" id="PS51257">
    <property type="entry name" value="PROKAR_LIPOPROTEIN"/>
    <property type="match status" value="1"/>
</dbReference>
<evidence type="ECO:0000313" key="8">
    <source>
        <dbReference type="Proteomes" id="UP001165121"/>
    </source>
</evidence>
<accession>A0A9W6U7Q2</accession>
<dbReference type="OrthoDB" id="126861at2759"/>
<evidence type="ECO:0000256" key="6">
    <source>
        <dbReference type="SAM" id="MobiDB-lite"/>
    </source>
</evidence>
<dbReference type="Pfam" id="PF16810">
    <property type="entry name" value="RXLR"/>
    <property type="match status" value="1"/>
</dbReference>
<keyword evidence="8" id="KW-1185">Reference proteome</keyword>
<feature type="chain" id="PRO_5040983524" description="RxLR effector protein" evidence="5">
    <location>
        <begin position="21"/>
        <end position="171"/>
    </location>
</feature>
<comment type="similarity">
    <text evidence="2 5">Belongs to the RxLR effector family.</text>
</comment>
<protein>
    <recommendedName>
        <fullName evidence="5">RxLR effector protein</fullName>
    </recommendedName>
</protein>
<evidence type="ECO:0000256" key="1">
    <source>
        <dbReference type="ARBA" id="ARBA00004613"/>
    </source>
</evidence>
<dbReference type="EMBL" id="BSXT01000411">
    <property type="protein sequence ID" value="GMF26755.1"/>
    <property type="molecule type" value="Genomic_DNA"/>
</dbReference>
<evidence type="ECO:0000256" key="5">
    <source>
        <dbReference type="RuleBase" id="RU367124"/>
    </source>
</evidence>
<evidence type="ECO:0000256" key="4">
    <source>
        <dbReference type="ARBA" id="ARBA00022729"/>
    </source>
</evidence>
<keyword evidence="4 5" id="KW-0732">Signal</keyword>
<dbReference type="Proteomes" id="UP001165121">
    <property type="component" value="Unassembled WGS sequence"/>
</dbReference>
<comment type="caution">
    <text evidence="7">The sequence shown here is derived from an EMBL/GenBank/DDBJ whole genome shotgun (WGS) entry which is preliminary data.</text>
</comment>
<name>A0A9W6U7Q2_9STRA</name>
<feature type="region of interest" description="Disordered" evidence="6">
    <location>
        <begin position="37"/>
        <end position="59"/>
    </location>
</feature>